<reference evidence="1 2" key="1">
    <citation type="submission" date="2018-12" db="EMBL/GenBank/DDBJ databases">
        <authorList>
            <consortium name="Pathogen Informatics"/>
        </authorList>
    </citation>
    <scope>NUCLEOTIDE SEQUENCE [LARGE SCALE GENOMIC DNA]</scope>
    <source>
        <strain evidence="1 2">NCTC5773</strain>
    </source>
</reference>
<proteinExistence type="predicted"/>
<sequence length="162" mass="18150">MRKFTLSLMHAFCRLAVEMPYLAKGAFLGHCWVYRLVWALTPLAGAATSAQQQLLEQVRLGEATHREDLVRQSLYRLELIDPNDPQVIAARFRYLLRQGDSDGAQKLLDRLAQLAPESTAYQSSRTAMLLSTPQGRQSLQEARLLATTGHTGASDRQLRQAV</sequence>
<organism evidence="1 2">
    <name type="scientific">Salmonella enterica subsp. salamae</name>
    <dbReference type="NCBI Taxonomy" id="59202"/>
    <lineage>
        <taxon>Bacteria</taxon>
        <taxon>Pseudomonadati</taxon>
        <taxon>Pseudomonadota</taxon>
        <taxon>Gammaproteobacteria</taxon>
        <taxon>Enterobacterales</taxon>
        <taxon>Enterobacteriaceae</taxon>
        <taxon>Salmonella</taxon>
    </lineage>
</organism>
<accession>A0A6D2G3R7</accession>
<gene>
    <name evidence="1" type="primary">bcsC_1</name>
    <name evidence="1" type="ORF">NCTC5773_00282</name>
</gene>
<evidence type="ECO:0000313" key="1">
    <source>
        <dbReference type="EMBL" id="VEA00323.1"/>
    </source>
</evidence>
<name>A0A6D2G3R7_SALER</name>
<protein>
    <submittedName>
        <fullName evidence="1">Cellulose synthase subunit BcsC</fullName>
    </submittedName>
</protein>
<dbReference type="EMBL" id="LR134141">
    <property type="protein sequence ID" value="VEA00323.1"/>
    <property type="molecule type" value="Genomic_DNA"/>
</dbReference>
<evidence type="ECO:0000313" key="2">
    <source>
        <dbReference type="Proteomes" id="UP000267858"/>
    </source>
</evidence>
<dbReference type="Proteomes" id="UP000267858">
    <property type="component" value="Chromosome"/>
</dbReference>
<dbReference type="AlphaFoldDB" id="A0A6D2G3R7"/>